<proteinExistence type="predicted"/>
<feature type="region of interest" description="Disordered" evidence="2">
    <location>
        <begin position="23"/>
        <end position="43"/>
    </location>
</feature>
<accession>A0A9P5X1Q1</accession>
<evidence type="ECO:0000313" key="4">
    <source>
        <dbReference type="Proteomes" id="UP000807342"/>
    </source>
</evidence>
<reference evidence="3" key="1">
    <citation type="submission" date="2020-11" db="EMBL/GenBank/DDBJ databases">
        <authorList>
            <consortium name="DOE Joint Genome Institute"/>
            <person name="Ahrendt S."/>
            <person name="Riley R."/>
            <person name="Andreopoulos W."/>
            <person name="Labutti K."/>
            <person name="Pangilinan J."/>
            <person name="Ruiz-Duenas F.J."/>
            <person name="Barrasa J.M."/>
            <person name="Sanchez-Garcia M."/>
            <person name="Camarero S."/>
            <person name="Miyauchi S."/>
            <person name="Serrano A."/>
            <person name="Linde D."/>
            <person name="Babiker R."/>
            <person name="Drula E."/>
            <person name="Ayuso-Fernandez I."/>
            <person name="Pacheco R."/>
            <person name="Padilla G."/>
            <person name="Ferreira P."/>
            <person name="Barriuso J."/>
            <person name="Kellner H."/>
            <person name="Castanera R."/>
            <person name="Alfaro M."/>
            <person name="Ramirez L."/>
            <person name="Pisabarro A.G."/>
            <person name="Kuo A."/>
            <person name="Tritt A."/>
            <person name="Lipzen A."/>
            <person name="He G."/>
            <person name="Yan M."/>
            <person name="Ng V."/>
            <person name="Cullen D."/>
            <person name="Martin F."/>
            <person name="Rosso M.-N."/>
            <person name="Henrissat B."/>
            <person name="Hibbett D."/>
            <person name="Martinez A.T."/>
            <person name="Grigoriev I.V."/>
        </authorList>
    </citation>
    <scope>NUCLEOTIDE SEQUENCE</scope>
    <source>
        <strain evidence="3">MF-IS2</strain>
    </source>
</reference>
<evidence type="ECO:0000313" key="3">
    <source>
        <dbReference type="EMBL" id="KAF9443193.1"/>
    </source>
</evidence>
<feature type="compositionally biased region" description="Low complexity" evidence="2">
    <location>
        <begin position="31"/>
        <end position="42"/>
    </location>
</feature>
<evidence type="ECO:0000256" key="2">
    <source>
        <dbReference type="SAM" id="MobiDB-lite"/>
    </source>
</evidence>
<keyword evidence="1" id="KW-0175">Coiled coil</keyword>
<feature type="compositionally biased region" description="Polar residues" evidence="2">
    <location>
        <begin position="317"/>
        <end position="334"/>
    </location>
</feature>
<sequence>MIALTFGHKKATNKPIARLPPFAPDHTTIDSQQQQPTHTQSHIVPDKSNHQAHLGGSIQGLERGGTMDTTSNPTSHLREEHRMPAQQVLKAGAAGIYHQPLNFPLAPYLNTVQPPHQLLQGYVYPSYFPPPPQLYGYPQMYGYYPQTVLPPPHPRQRTTSIISKNAQSRVEQPRSSSDLGKGKGRMTEERPPHVAPERAKRKQREIDIDLSENAYVQQIMNKIQEAGVPKELWVQLSTSLRHDGCYGIMEDLIIKNRSLEERAEMLEARILLLQTQTTKLQQRPREERLGIENDRPTKRQTLPSVASDEAKGVPDTPRNTQSTHHHCQNPTTMDTPIHHNISLAKGLLEPGPTVYNPTLNTDTPMDEANASDHQRENAPSDQMDITSTETNVFVMQTASPNPQPPPKGTPTRPSPTPPLGAT</sequence>
<feature type="compositionally biased region" description="Basic and acidic residues" evidence="2">
    <location>
        <begin position="283"/>
        <end position="297"/>
    </location>
</feature>
<feature type="compositionally biased region" description="Pro residues" evidence="2">
    <location>
        <begin position="401"/>
        <end position="422"/>
    </location>
</feature>
<keyword evidence="4" id="KW-1185">Reference proteome</keyword>
<feature type="compositionally biased region" description="Polar residues" evidence="2">
    <location>
        <begin position="157"/>
        <end position="178"/>
    </location>
</feature>
<feature type="coiled-coil region" evidence="1">
    <location>
        <begin position="249"/>
        <end position="276"/>
    </location>
</feature>
<dbReference type="EMBL" id="MU151508">
    <property type="protein sequence ID" value="KAF9443193.1"/>
    <property type="molecule type" value="Genomic_DNA"/>
</dbReference>
<organism evidence="3 4">
    <name type="scientific">Macrolepiota fuliginosa MF-IS2</name>
    <dbReference type="NCBI Taxonomy" id="1400762"/>
    <lineage>
        <taxon>Eukaryota</taxon>
        <taxon>Fungi</taxon>
        <taxon>Dikarya</taxon>
        <taxon>Basidiomycota</taxon>
        <taxon>Agaricomycotina</taxon>
        <taxon>Agaricomycetes</taxon>
        <taxon>Agaricomycetidae</taxon>
        <taxon>Agaricales</taxon>
        <taxon>Agaricineae</taxon>
        <taxon>Agaricaceae</taxon>
        <taxon>Macrolepiota</taxon>
    </lineage>
</organism>
<gene>
    <name evidence="3" type="ORF">P691DRAFT_764509</name>
</gene>
<feature type="compositionally biased region" description="Basic and acidic residues" evidence="2">
    <location>
        <begin position="185"/>
        <end position="198"/>
    </location>
</feature>
<dbReference type="Proteomes" id="UP000807342">
    <property type="component" value="Unassembled WGS sequence"/>
</dbReference>
<evidence type="ECO:0000256" key="1">
    <source>
        <dbReference type="SAM" id="Coils"/>
    </source>
</evidence>
<feature type="region of interest" description="Disordered" evidence="2">
    <location>
        <begin position="153"/>
        <end position="203"/>
    </location>
</feature>
<feature type="region of interest" description="Disordered" evidence="2">
    <location>
        <begin position="58"/>
        <end position="78"/>
    </location>
</feature>
<protein>
    <submittedName>
        <fullName evidence="3">Uncharacterized protein</fullName>
    </submittedName>
</protein>
<feature type="compositionally biased region" description="Polar residues" evidence="2">
    <location>
        <begin position="379"/>
        <end position="399"/>
    </location>
</feature>
<comment type="caution">
    <text evidence="3">The sequence shown here is derived from an EMBL/GenBank/DDBJ whole genome shotgun (WGS) entry which is preliminary data.</text>
</comment>
<name>A0A9P5X1Q1_9AGAR</name>
<dbReference type="AlphaFoldDB" id="A0A9P5X1Q1"/>
<feature type="region of interest" description="Disordered" evidence="2">
    <location>
        <begin position="278"/>
        <end position="422"/>
    </location>
</feature>